<reference evidence="1" key="1">
    <citation type="submission" date="2021-02" db="EMBL/GenBank/DDBJ databases">
        <authorList>
            <person name="Nowell W R."/>
        </authorList>
    </citation>
    <scope>NUCLEOTIDE SEQUENCE</scope>
</reference>
<evidence type="ECO:0000313" key="1">
    <source>
        <dbReference type="EMBL" id="CAF4355170.1"/>
    </source>
</evidence>
<organism evidence="1 2">
    <name type="scientific">Adineta steineri</name>
    <dbReference type="NCBI Taxonomy" id="433720"/>
    <lineage>
        <taxon>Eukaryota</taxon>
        <taxon>Metazoa</taxon>
        <taxon>Spiralia</taxon>
        <taxon>Gnathifera</taxon>
        <taxon>Rotifera</taxon>
        <taxon>Eurotatoria</taxon>
        <taxon>Bdelloidea</taxon>
        <taxon>Adinetida</taxon>
        <taxon>Adinetidae</taxon>
        <taxon>Adineta</taxon>
    </lineage>
</organism>
<proteinExistence type="predicted"/>
<feature type="non-terminal residue" evidence="1">
    <location>
        <position position="1"/>
    </location>
</feature>
<gene>
    <name evidence="1" type="ORF">OXD698_LOCUS48994</name>
</gene>
<dbReference type="Proteomes" id="UP000663844">
    <property type="component" value="Unassembled WGS sequence"/>
</dbReference>
<protein>
    <submittedName>
        <fullName evidence="1">Uncharacterized protein</fullName>
    </submittedName>
</protein>
<sequence length="48" mass="5476">SPLRIVVRQTDPTNDFRNTEKTRFGCMAKGILFLEATLPRSSDQLSHK</sequence>
<dbReference type="AlphaFoldDB" id="A0A820LH21"/>
<dbReference type="EMBL" id="CAJOAZ010021350">
    <property type="protein sequence ID" value="CAF4355170.1"/>
    <property type="molecule type" value="Genomic_DNA"/>
</dbReference>
<comment type="caution">
    <text evidence="1">The sequence shown here is derived from an EMBL/GenBank/DDBJ whole genome shotgun (WGS) entry which is preliminary data.</text>
</comment>
<accession>A0A820LH21</accession>
<name>A0A820LH21_9BILA</name>
<evidence type="ECO:0000313" key="2">
    <source>
        <dbReference type="Proteomes" id="UP000663844"/>
    </source>
</evidence>